<feature type="transmembrane region" description="Helical" evidence="6">
    <location>
        <begin position="196"/>
        <end position="218"/>
    </location>
</feature>
<dbReference type="GO" id="GO:0005886">
    <property type="term" value="C:plasma membrane"/>
    <property type="evidence" value="ECO:0007669"/>
    <property type="project" value="TreeGrafter"/>
</dbReference>
<dbReference type="PANTHER" id="PTHR43791:SF4">
    <property type="entry name" value="PANTOTHENATE TRANSPORTER FEN2"/>
    <property type="match status" value="1"/>
</dbReference>
<evidence type="ECO:0000256" key="6">
    <source>
        <dbReference type="SAM" id="Phobius"/>
    </source>
</evidence>
<dbReference type="GO" id="GO:0015233">
    <property type="term" value="F:pantothenate transmembrane transporter activity"/>
    <property type="evidence" value="ECO:0007669"/>
    <property type="project" value="TreeGrafter"/>
</dbReference>
<feature type="transmembrane region" description="Helical" evidence="6">
    <location>
        <begin position="12"/>
        <end position="31"/>
    </location>
</feature>
<evidence type="ECO:0000256" key="3">
    <source>
        <dbReference type="ARBA" id="ARBA00022692"/>
    </source>
</evidence>
<dbReference type="OrthoDB" id="3639251at2759"/>
<evidence type="ECO:0000256" key="5">
    <source>
        <dbReference type="ARBA" id="ARBA00023136"/>
    </source>
</evidence>
<dbReference type="Proteomes" id="UP000799777">
    <property type="component" value="Unassembled WGS sequence"/>
</dbReference>
<keyword evidence="5 6" id="KW-0472">Membrane</keyword>
<feature type="transmembrane region" description="Helical" evidence="6">
    <location>
        <begin position="158"/>
        <end position="184"/>
    </location>
</feature>
<evidence type="ECO:0000313" key="7">
    <source>
        <dbReference type="EMBL" id="KAF2028428.1"/>
    </source>
</evidence>
<dbReference type="PANTHER" id="PTHR43791">
    <property type="entry name" value="PERMEASE-RELATED"/>
    <property type="match status" value="1"/>
</dbReference>
<sequence length="340" mass="37874">MRLDSMSGLEKRVVYCCAAYFFNYLDRSAFANAYPLRLNGNQYSILIAMFIAGWPFSEFNFLSLWSGLTMCSAACQTYAQLCVVRFFQGFFEANGAMGIAFGIFGLLYFPNLPESTTAPYLSEEGIQLALNRLPPKQIWGHDITIRSLVKRLFASPDLYVLTAYSIIGCALEAIVLQGLFLLWMKAHIAEYSSYATTTYTLGIQAVSIVSSIGAGYVVDMTNRRIPIVLLAGLLQLVVAILLLVPTLPTAGVFFALYPVIWQRTDDDAARSVILYIMSMVQPILYTFWGIALYSAADAPYWKRGYIAMIVVVFAFFGATAAVTWVFRSPSSLQETWLIRG</sequence>
<organism evidence="7 8">
    <name type="scientific">Setomelanomma holmii</name>
    <dbReference type="NCBI Taxonomy" id="210430"/>
    <lineage>
        <taxon>Eukaryota</taxon>
        <taxon>Fungi</taxon>
        <taxon>Dikarya</taxon>
        <taxon>Ascomycota</taxon>
        <taxon>Pezizomycotina</taxon>
        <taxon>Dothideomycetes</taxon>
        <taxon>Pleosporomycetidae</taxon>
        <taxon>Pleosporales</taxon>
        <taxon>Pleosporineae</taxon>
        <taxon>Phaeosphaeriaceae</taxon>
        <taxon>Setomelanomma</taxon>
    </lineage>
</organism>
<comment type="subcellular location">
    <subcellularLocation>
        <location evidence="1">Membrane</location>
        <topology evidence="1">Multi-pass membrane protein</topology>
    </subcellularLocation>
</comment>
<feature type="transmembrane region" description="Helical" evidence="6">
    <location>
        <begin position="43"/>
        <end position="65"/>
    </location>
</feature>
<keyword evidence="3 6" id="KW-0812">Transmembrane</keyword>
<proteinExistence type="predicted"/>
<evidence type="ECO:0000256" key="2">
    <source>
        <dbReference type="ARBA" id="ARBA00022448"/>
    </source>
</evidence>
<feature type="transmembrane region" description="Helical" evidence="6">
    <location>
        <begin position="272"/>
        <end position="293"/>
    </location>
</feature>
<evidence type="ECO:0008006" key="9">
    <source>
        <dbReference type="Google" id="ProtNLM"/>
    </source>
</evidence>
<feature type="transmembrane region" description="Helical" evidence="6">
    <location>
        <begin position="230"/>
        <end position="260"/>
    </location>
</feature>
<accession>A0A9P4LK87</accession>
<reference evidence="7" key="1">
    <citation type="journal article" date="2020" name="Stud. Mycol.">
        <title>101 Dothideomycetes genomes: a test case for predicting lifestyles and emergence of pathogens.</title>
        <authorList>
            <person name="Haridas S."/>
            <person name="Albert R."/>
            <person name="Binder M."/>
            <person name="Bloem J."/>
            <person name="Labutti K."/>
            <person name="Salamov A."/>
            <person name="Andreopoulos B."/>
            <person name="Baker S."/>
            <person name="Barry K."/>
            <person name="Bills G."/>
            <person name="Bluhm B."/>
            <person name="Cannon C."/>
            <person name="Castanera R."/>
            <person name="Culley D."/>
            <person name="Daum C."/>
            <person name="Ezra D."/>
            <person name="Gonzalez J."/>
            <person name="Henrissat B."/>
            <person name="Kuo A."/>
            <person name="Liang C."/>
            <person name="Lipzen A."/>
            <person name="Lutzoni F."/>
            <person name="Magnuson J."/>
            <person name="Mondo S."/>
            <person name="Nolan M."/>
            <person name="Ohm R."/>
            <person name="Pangilinan J."/>
            <person name="Park H.-J."/>
            <person name="Ramirez L."/>
            <person name="Alfaro M."/>
            <person name="Sun H."/>
            <person name="Tritt A."/>
            <person name="Yoshinaga Y."/>
            <person name="Zwiers L.-H."/>
            <person name="Turgeon B."/>
            <person name="Goodwin S."/>
            <person name="Spatafora J."/>
            <person name="Crous P."/>
            <person name="Grigoriev I."/>
        </authorList>
    </citation>
    <scope>NUCLEOTIDE SEQUENCE</scope>
    <source>
        <strain evidence="7">CBS 110217</strain>
    </source>
</reference>
<keyword evidence="2" id="KW-0813">Transport</keyword>
<dbReference type="AlphaFoldDB" id="A0A9P4LK87"/>
<gene>
    <name evidence="7" type="ORF">EK21DRAFT_101886</name>
</gene>
<comment type="caution">
    <text evidence="7">The sequence shown here is derived from an EMBL/GenBank/DDBJ whole genome shotgun (WGS) entry which is preliminary data.</text>
</comment>
<feature type="transmembrane region" description="Helical" evidence="6">
    <location>
        <begin position="86"/>
        <end position="109"/>
    </location>
</feature>
<evidence type="ECO:0000256" key="1">
    <source>
        <dbReference type="ARBA" id="ARBA00004141"/>
    </source>
</evidence>
<feature type="transmembrane region" description="Helical" evidence="6">
    <location>
        <begin position="305"/>
        <end position="326"/>
    </location>
</feature>
<dbReference type="SUPFAM" id="SSF103473">
    <property type="entry name" value="MFS general substrate transporter"/>
    <property type="match status" value="1"/>
</dbReference>
<evidence type="ECO:0000313" key="8">
    <source>
        <dbReference type="Proteomes" id="UP000799777"/>
    </source>
</evidence>
<dbReference type="EMBL" id="ML978213">
    <property type="protein sequence ID" value="KAF2028428.1"/>
    <property type="molecule type" value="Genomic_DNA"/>
</dbReference>
<name>A0A9P4LK87_9PLEO</name>
<protein>
    <recommendedName>
        <fullName evidence="9">Major facilitator superfamily (MFS) profile domain-containing protein</fullName>
    </recommendedName>
</protein>
<keyword evidence="4 6" id="KW-1133">Transmembrane helix</keyword>
<dbReference type="InterPro" id="IPR036259">
    <property type="entry name" value="MFS_trans_sf"/>
</dbReference>
<keyword evidence="8" id="KW-1185">Reference proteome</keyword>
<dbReference type="GO" id="GO:0098717">
    <property type="term" value="P:pantothenate import across plasma membrane"/>
    <property type="evidence" value="ECO:0007669"/>
    <property type="project" value="TreeGrafter"/>
</dbReference>
<evidence type="ECO:0000256" key="4">
    <source>
        <dbReference type="ARBA" id="ARBA00022989"/>
    </source>
</evidence>